<keyword evidence="1 4" id="KW-0489">Methyltransferase</keyword>
<dbReference type="GO" id="GO:0032259">
    <property type="term" value="P:methylation"/>
    <property type="evidence" value="ECO:0007669"/>
    <property type="project" value="UniProtKB-KW"/>
</dbReference>
<dbReference type="SUPFAM" id="SSF53335">
    <property type="entry name" value="S-adenosyl-L-methionine-dependent methyltransferases"/>
    <property type="match status" value="1"/>
</dbReference>
<dbReference type="RefSeq" id="WP_353863274.1">
    <property type="nucleotide sequence ID" value="NZ_CP088295.1"/>
</dbReference>
<reference evidence="5" key="1">
    <citation type="submission" date="2021-11" db="EMBL/GenBank/DDBJ databases">
        <title>Cultivation dependent microbiological survey of springs from the worlds oldest radium mine currently devoted to the extraction of radon-saturated water.</title>
        <authorList>
            <person name="Kapinusova G."/>
            <person name="Smrhova T."/>
            <person name="Strejcek M."/>
            <person name="Suman J."/>
            <person name="Jani K."/>
            <person name="Pajer P."/>
            <person name="Uhlik O."/>
        </authorList>
    </citation>
    <scope>NUCLEOTIDE SEQUENCE [LARGE SCALE GENOMIC DNA]</scope>
    <source>
        <strain evidence="5">J379</strain>
    </source>
</reference>
<dbReference type="CDD" id="cd02440">
    <property type="entry name" value="AdoMet_MTases"/>
    <property type="match status" value="1"/>
</dbReference>
<dbReference type="Pfam" id="PF13489">
    <property type="entry name" value="Methyltransf_23"/>
    <property type="match status" value="1"/>
</dbReference>
<accession>A0ABY5PDS2</accession>
<protein>
    <submittedName>
        <fullName evidence="4">Class I SAM-dependent methyltransferase</fullName>
    </submittedName>
</protein>
<proteinExistence type="predicted"/>
<organism evidence="4 5">
    <name type="scientific">Svornostia abyssi</name>
    <dbReference type="NCBI Taxonomy" id="2898438"/>
    <lineage>
        <taxon>Bacteria</taxon>
        <taxon>Bacillati</taxon>
        <taxon>Actinomycetota</taxon>
        <taxon>Thermoleophilia</taxon>
        <taxon>Solirubrobacterales</taxon>
        <taxon>Baekduiaceae</taxon>
        <taxon>Svornostia</taxon>
    </lineage>
</organism>
<dbReference type="PANTHER" id="PTHR43464:SF19">
    <property type="entry name" value="UBIQUINONE BIOSYNTHESIS O-METHYLTRANSFERASE, MITOCHONDRIAL"/>
    <property type="match status" value="1"/>
</dbReference>
<keyword evidence="2" id="KW-0808">Transferase</keyword>
<dbReference type="EMBL" id="CP088295">
    <property type="protein sequence ID" value="UUY02751.1"/>
    <property type="molecule type" value="Genomic_DNA"/>
</dbReference>
<dbReference type="PANTHER" id="PTHR43464">
    <property type="entry name" value="METHYLTRANSFERASE"/>
    <property type="match status" value="1"/>
</dbReference>
<sequence>MQQQTEVVRERRFRRVEPMPTHVVPDRANDSLIVRAMQAGVMPVLRFIPTPHWAVRRFLEWDNRIENERDAWDRLRDVNEMGRYRTIQGFVETFAPGGSVLDVGCAQGILQEGLRYGEYTGVDLFPETLATARGQGQPGTRYVVGSAETYVPDRAHDAIVFNETLYYPRHPVQEAQRFARHLTPDGVIIVSLFNRAWWPRRLMRRLNAALGAPVAETRVFSGQGAGWTIRVYRPAAVSARPRG</sequence>
<evidence type="ECO:0000256" key="2">
    <source>
        <dbReference type="ARBA" id="ARBA00022679"/>
    </source>
</evidence>
<keyword evidence="5" id="KW-1185">Reference proteome</keyword>
<evidence type="ECO:0000256" key="1">
    <source>
        <dbReference type="ARBA" id="ARBA00022603"/>
    </source>
</evidence>
<dbReference type="InterPro" id="IPR029063">
    <property type="entry name" value="SAM-dependent_MTases_sf"/>
</dbReference>
<evidence type="ECO:0000313" key="5">
    <source>
        <dbReference type="Proteomes" id="UP001058860"/>
    </source>
</evidence>
<dbReference type="Gene3D" id="3.40.50.150">
    <property type="entry name" value="Vaccinia Virus protein VP39"/>
    <property type="match status" value="1"/>
</dbReference>
<dbReference type="Proteomes" id="UP001058860">
    <property type="component" value="Chromosome"/>
</dbReference>
<name>A0ABY5PDS2_9ACTN</name>
<evidence type="ECO:0000256" key="3">
    <source>
        <dbReference type="ARBA" id="ARBA00022691"/>
    </source>
</evidence>
<gene>
    <name evidence="4" type="ORF">LRS13_18990</name>
</gene>
<evidence type="ECO:0000313" key="4">
    <source>
        <dbReference type="EMBL" id="UUY02751.1"/>
    </source>
</evidence>
<dbReference type="GO" id="GO:0008168">
    <property type="term" value="F:methyltransferase activity"/>
    <property type="evidence" value="ECO:0007669"/>
    <property type="project" value="UniProtKB-KW"/>
</dbReference>
<keyword evidence="3" id="KW-0949">S-adenosyl-L-methionine</keyword>